<evidence type="ECO:0000313" key="4">
    <source>
        <dbReference type="EMBL" id="KAK8091300.1"/>
    </source>
</evidence>
<dbReference type="GeneID" id="92085277"/>
<dbReference type="EMBL" id="JAQQWL010000001">
    <property type="protein sequence ID" value="KAK8091300.1"/>
    <property type="molecule type" value="Genomic_DNA"/>
</dbReference>
<dbReference type="RefSeq" id="XP_066722846.1">
    <property type="nucleotide sequence ID" value="XM_066852214.1"/>
</dbReference>
<keyword evidence="2" id="KW-0812">Transmembrane</keyword>
<evidence type="ECO:0000313" key="5">
    <source>
        <dbReference type="Proteomes" id="UP001480595"/>
    </source>
</evidence>
<feature type="transmembrane region" description="Helical" evidence="2">
    <location>
        <begin position="164"/>
        <end position="185"/>
    </location>
</feature>
<accession>A0ABR1X7B0</accession>
<feature type="region of interest" description="Disordered" evidence="1">
    <location>
        <begin position="196"/>
        <end position="320"/>
    </location>
</feature>
<dbReference type="Proteomes" id="UP001480595">
    <property type="component" value="Unassembled WGS sequence"/>
</dbReference>
<feature type="compositionally biased region" description="Polar residues" evidence="1">
    <location>
        <begin position="295"/>
        <end position="320"/>
    </location>
</feature>
<sequence>MRFSLLGQLLALGLVSCITAQEVACWAPDGKTEANNNTYVPCNKLGIQQDGIFSSCCALDGPAEKRDTCSSTGLCNGFDRRLRRGFCTDKTWKSKACDGGDPSNSSVITPCNDGSSQYCCGDTTSCCGTSRAVTIPTQESVCSAHTLDSDDASSDATTFKNATIGLAVVAGVSLLVAIASTLWFLRQNKSLKKQLADEKLASEQHNTSTMHDRPSVVPTMTDSNHPGGSVYGGGSTHNQSPMPDHSHPYYNKTPVGSPPPQHPPMSRNSEVHGNLSRYSELDAGTNRIEMASPDPYTQQNRNSTQPNYSTPLHSPGLPQQ</sequence>
<keyword evidence="5" id="KW-1185">Reference proteome</keyword>
<feature type="signal peptide" evidence="3">
    <location>
        <begin position="1"/>
        <end position="20"/>
    </location>
</feature>
<name>A0ABR1X7B0_9PEZI</name>
<keyword evidence="2" id="KW-0472">Membrane</keyword>
<gene>
    <name evidence="4" type="ORF">PG994_000805</name>
</gene>
<organism evidence="4 5">
    <name type="scientific">Apiospora phragmitis</name>
    <dbReference type="NCBI Taxonomy" id="2905665"/>
    <lineage>
        <taxon>Eukaryota</taxon>
        <taxon>Fungi</taxon>
        <taxon>Dikarya</taxon>
        <taxon>Ascomycota</taxon>
        <taxon>Pezizomycotina</taxon>
        <taxon>Sordariomycetes</taxon>
        <taxon>Xylariomycetidae</taxon>
        <taxon>Amphisphaeriales</taxon>
        <taxon>Apiosporaceae</taxon>
        <taxon>Apiospora</taxon>
    </lineage>
</organism>
<proteinExistence type="predicted"/>
<evidence type="ECO:0000256" key="3">
    <source>
        <dbReference type="SAM" id="SignalP"/>
    </source>
</evidence>
<feature type="chain" id="PRO_5046778466" evidence="3">
    <location>
        <begin position="21"/>
        <end position="320"/>
    </location>
</feature>
<keyword evidence="2" id="KW-1133">Transmembrane helix</keyword>
<dbReference type="PROSITE" id="PS51257">
    <property type="entry name" value="PROKAR_LIPOPROTEIN"/>
    <property type="match status" value="1"/>
</dbReference>
<evidence type="ECO:0000256" key="1">
    <source>
        <dbReference type="SAM" id="MobiDB-lite"/>
    </source>
</evidence>
<keyword evidence="3" id="KW-0732">Signal</keyword>
<evidence type="ECO:0000256" key="2">
    <source>
        <dbReference type="SAM" id="Phobius"/>
    </source>
</evidence>
<comment type="caution">
    <text evidence="4">The sequence shown here is derived from an EMBL/GenBank/DDBJ whole genome shotgun (WGS) entry which is preliminary data.</text>
</comment>
<protein>
    <submittedName>
        <fullName evidence="4">Uncharacterized protein</fullName>
    </submittedName>
</protein>
<reference evidence="4 5" key="1">
    <citation type="submission" date="2023-01" db="EMBL/GenBank/DDBJ databases">
        <title>Analysis of 21 Apiospora genomes using comparative genomics revels a genus with tremendous synthesis potential of carbohydrate active enzymes and secondary metabolites.</title>
        <authorList>
            <person name="Sorensen T."/>
        </authorList>
    </citation>
    <scope>NUCLEOTIDE SEQUENCE [LARGE SCALE GENOMIC DNA]</scope>
    <source>
        <strain evidence="4 5">CBS 135458</strain>
    </source>
</reference>